<evidence type="ECO:0000256" key="7">
    <source>
        <dbReference type="SAM" id="MobiDB-lite"/>
    </source>
</evidence>
<evidence type="ECO:0000256" key="5">
    <source>
        <dbReference type="PIRSR" id="PIRSR604254-1"/>
    </source>
</evidence>
<feature type="transmembrane region" description="Helical" evidence="8">
    <location>
        <begin position="402"/>
        <end position="420"/>
    </location>
</feature>
<proteinExistence type="predicted"/>
<keyword evidence="5" id="KW-0479">Metal-binding</keyword>
<dbReference type="Pfam" id="PF03006">
    <property type="entry name" value="HlyIII"/>
    <property type="match status" value="1"/>
</dbReference>
<sequence length="536" mass="59685">MITRRRRRSKSGSSAALPTISPPSASAPAFRSLSPSPPSASPPTSTSPTAARSTFIVAMHSAPSTATSTALETESWPQTAVNRIRGLSFGAGLRHYSLPEDEDQFLEMLDDFLAHLEERLDHFEKNLDEYRTFGTDALDHQLEKTYETLSTVRSECSRVSGEMVARGRRKARLIVDILESSYNEALIATGALESDVTTKAKAGLAFLSEMMVEFDARAQASMDRKLTRAKLKIEQAVGGASELAESIERAITKAREGQLLSYADLPTPWKVNSYILSGYRFSEKKLDCVLSAFTHIHNETCNIWTHLLGFVFVLMLGFYLYPASKNFALHTTADRYINALFFLAAAKALACSTIWHTMSSIAELSTMERFACVDYTGISLLVASSILTTEYAAFYNEPVSRTLYMSLTVVLGTIGVIFPWRPIFNRTDYRGFRVMFYVSLGASGFLPLAQLMYTRGAAWCMRFYLPIFKSVLVYLSGATVYAYRIPERWRPGMFDIVGGSHNLWHLAVVGGVWFHWTALQKMFVDAFQRAGVLAAV</sequence>
<feature type="compositionally biased region" description="Low complexity" evidence="7">
    <location>
        <begin position="11"/>
        <end position="34"/>
    </location>
</feature>
<keyword evidence="2 8" id="KW-0812">Transmembrane</keyword>
<accession>A0AAV9U6A5</accession>
<dbReference type="Proteomes" id="UP001375240">
    <property type="component" value="Unassembled WGS sequence"/>
</dbReference>
<protein>
    <recommendedName>
        <fullName evidence="11">HlyIII-domain-containing protein</fullName>
    </recommendedName>
</protein>
<keyword evidence="10" id="KW-1185">Reference proteome</keyword>
<evidence type="ECO:0000256" key="2">
    <source>
        <dbReference type="ARBA" id="ARBA00022692"/>
    </source>
</evidence>
<dbReference type="EMBL" id="JAVHNQ010000013">
    <property type="protein sequence ID" value="KAK6334075.1"/>
    <property type="molecule type" value="Genomic_DNA"/>
</dbReference>
<evidence type="ECO:0008006" key="11">
    <source>
        <dbReference type="Google" id="ProtNLM"/>
    </source>
</evidence>
<comment type="subcellular location">
    <subcellularLocation>
        <location evidence="1">Membrane</location>
        <topology evidence="1">Multi-pass membrane protein</topology>
    </subcellularLocation>
</comment>
<feature type="binding site" evidence="5">
    <location>
        <position position="356"/>
    </location>
    <ligand>
        <name>Zn(2+)</name>
        <dbReference type="ChEBI" id="CHEBI:29105"/>
    </ligand>
</feature>
<evidence type="ECO:0000256" key="8">
    <source>
        <dbReference type="SAM" id="Phobius"/>
    </source>
</evidence>
<feature type="binding site" evidence="5">
    <location>
        <position position="501"/>
    </location>
    <ligand>
        <name>Zn(2+)</name>
        <dbReference type="ChEBI" id="CHEBI:29105"/>
    </ligand>
</feature>
<keyword evidence="4 8" id="KW-0472">Membrane</keyword>
<feature type="transmembrane region" description="Helical" evidence="8">
    <location>
        <begin position="463"/>
        <end position="483"/>
    </location>
</feature>
<evidence type="ECO:0000256" key="4">
    <source>
        <dbReference type="ARBA" id="ARBA00023136"/>
    </source>
</evidence>
<name>A0AAV9U6A5_9PEZI</name>
<evidence type="ECO:0000313" key="10">
    <source>
        <dbReference type="Proteomes" id="UP001375240"/>
    </source>
</evidence>
<feature type="region of interest" description="Disordered" evidence="7">
    <location>
        <begin position="1"/>
        <end position="49"/>
    </location>
</feature>
<feature type="binding site" evidence="5">
    <location>
        <position position="505"/>
    </location>
    <ligand>
        <name>Zn(2+)</name>
        <dbReference type="ChEBI" id="CHEBI:29105"/>
    </ligand>
</feature>
<organism evidence="9 10">
    <name type="scientific">Orbilia brochopaga</name>
    <dbReference type="NCBI Taxonomy" id="3140254"/>
    <lineage>
        <taxon>Eukaryota</taxon>
        <taxon>Fungi</taxon>
        <taxon>Dikarya</taxon>
        <taxon>Ascomycota</taxon>
        <taxon>Pezizomycotina</taxon>
        <taxon>Orbiliomycetes</taxon>
        <taxon>Orbiliales</taxon>
        <taxon>Orbiliaceae</taxon>
        <taxon>Orbilia</taxon>
    </lineage>
</organism>
<feature type="transmembrane region" description="Helical" evidence="8">
    <location>
        <begin position="303"/>
        <end position="324"/>
    </location>
</feature>
<evidence type="ECO:0000256" key="6">
    <source>
        <dbReference type="SAM" id="Coils"/>
    </source>
</evidence>
<evidence type="ECO:0000313" key="9">
    <source>
        <dbReference type="EMBL" id="KAK6334075.1"/>
    </source>
</evidence>
<keyword evidence="6" id="KW-0175">Coiled coil</keyword>
<dbReference type="GO" id="GO:0046872">
    <property type="term" value="F:metal ion binding"/>
    <property type="evidence" value="ECO:0007669"/>
    <property type="project" value="UniProtKB-KW"/>
</dbReference>
<dbReference type="GO" id="GO:0006882">
    <property type="term" value="P:intracellular zinc ion homeostasis"/>
    <property type="evidence" value="ECO:0007669"/>
    <property type="project" value="TreeGrafter"/>
</dbReference>
<dbReference type="PANTHER" id="PTHR20855">
    <property type="entry name" value="ADIPOR/PROGESTIN RECEPTOR-RELATED"/>
    <property type="match status" value="1"/>
</dbReference>
<gene>
    <name evidence="9" type="ORF">TWF696_002577</name>
</gene>
<dbReference type="PANTHER" id="PTHR20855:SF97">
    <property type="entry name" value="ADIPOR-LIKE RECEPTOR IZH3-RELATED"/>
    <property type="match status" value="1"/>
</dbReference>
<evidence type="ECO:0000256" key="3">
    <source>
        <dbReference type="ARBA" id="ARBA00022989"/>
    </source>
</evidence>
<feature type="coiled-coil region" evidence="6">
    <location>
        <begin position="106"/>
        <end position="133"/>
    </location>
</feature>
<dbReference type="InterPro" id="IPR004254">
    <property type="entry name" value="AdipoR/HlyIII-related"/>
</dbReference>
<feature type="transmembrane region" description="Helical" evidence="8">
    <location>
        <begin position="336"/>
        <end position="355"/>
    </location>
</feature>
<keyword evidence="5" id="KW-0862">Zinc</keyword>
<feature type="compositionally biased region" description="Basic residues" evidence="7">
    <location>
        <begin position="1"/>
        <end position="10"/>
    </location>
</feature>
<dbReference type="GO" id="GO:0016020">
    <property type="term" value="C:membrane"/>
    <property type="evidence" value="ECO:0007669"/>
    <property type="project" value="UniProtKB-SubCell"/>
</dbReference>
<comment type="caution">
    <text evidence="9">The sequence shown here is derived from an EMBL/GenBank/DDBJ whole genome shotgun (WGS) entry which is preliminary data.</text>
</comment>
<evidence type="ECO:0000256" key="1">
    <source>
        <dbReference type="ARBA" id="ARBA00004141"/>
    </source>
</evidence>
<keyword evidence="3 8" id="KW-1133">Transmembrane helix</keyword>
<feature type="transmembrane region" description="Helical" evidence="8">
    <location>
        <begin position="432"/>
        <end position="451"/>
    </location>
</feature>
<feature type="transmembrane region" description="Helical" evidence="8">
    <location>
        <begin position="375"/>
        <end position="395"/>
    </location>
</feature>
<dbReference type="GO" id="GO:0038023">
    <property type="term" value="F:signaling receptor activity"/>
    <property type="evidence" value="ECO:0007669"/>
    <property type="project" value="TreeGrafter"/>
</dbReference>
<feature type="transmembrane region" description="Helical" evidence="8">
    <location>
        <begin position="503"/>
        <end position="519"/>
    </location>
</feature>
<dbReference type="AlphaFoldDB" id="A0AAV9U6A5"/>
<reference evidence="9 10" key="1">
    <citation type="submission" date="2019-10" db="EMBL/GenBank/DDBJ databases">
        <authorList>
            <person name="Palmer J.M."/>
        </authorList>
    </citation>
    <scope>NUCLEOTIDE SEQUENCE [LARGE SCALE GENOMIC DNA]</scope>
    <source>
        <strain evidence="9 10">TWF696</strain>
    </source>
</reference>